<evidence type="ECO:0000256" key="2">
    <source>
        <dbReference type="ARBA" id="ARBA00012512"/>
    </source>
</evidence>
<evidence type="ECO:0000256" key="4">
    <source>
        <dbReference type="ARBA" id="ARBA00022827"/>
    </source>
</evidence>
<evidence type="ECO:0000256" key="3">
    <source>
        <dbReference type="ARBA" id="ARBA00022630"/>
    </source>
</evidence>
<proteinExistence type="predicted"/>
<dbReference type="PROSITE" id="PS51324">
    <property type="entry name" value="ERV_ALR"/>
    <property type="match status" value="1"/>
</dbReference>
<keyword evidence="5" id="KW-0560">Oxidoreductase</keyword>
<dbReference type="EC" id="1.8.3.2" evidence="2"/>
<keyword evidence="7" id="KW-1133">Transmembrane helix</keyword>
<dbReference type="EMBL" id="MN740057">
    <property type="protein sequence ID" value="QHT85975.1"/>
    <property type="molecule type" value="Genomic_DNA"/>
</dbReference>
<evidence type="ECO:0000256" key="6">
    <source>
        <dbReference type="ARBA" id="ARBA00023157"/>
    </source>
</evidence>
<feature type="domain" description="ERV/ALR sulfhydryl oxidase" evidence="8">
    <location>
        <begin position="10"/>
        <end position="112"/>
    </location>
</feature>
<evidence type="ECO:0000256" key="7">
    <source>
        <dbReference type="SAM" id="Phobius"/>
    </source>
</evidence>
<dbReference type="InterPro" id="IPR036774">
    <property type="entry name" value="ERV/ALR_sulphydryl_oxid_sf"/>
</dbReference>
<dbReference type="Pfam" id="PF04777">
    <property type="entry name" value="Evr1_Alr"/>
    <property type="match status" value="1"/>
</dbReference>
<sequence>MPEFIQEENMIFNPSVWGPCYWFFLMTLALSYPEQVNAVTKRKYYDFINNLPIFIPNPKIANQFSHLLDLYPVSPYLDNKESFIKWVHFIHNKINVMIGKDEISYAEAMDNYFAEYRPKPIYLSDKIKWKKHFIIAFFILLCLFFIYLYWE</sequence>
<evidence type="ECO:0000313" key="9">
    <source>
        <dbReference type="EMBL" id="QHT85975.1"/>
    </source>
</evidence>
<dbReference type="Gene3D" id="1.20.120.310">
    <property type="entry name" value="ERV/ALR sulfhydryl oxidase domain"/>
    <property type="match status" value="1"/>
</dbReference>
<keyword evidence="3" id="KW-0285">Flavoprotein</keyword>
<dbReference type="AlphaFoldDB" id="A0A6C0I0P5"/>
<name>A0A6C0I0P5_9ZZZZ</name>
<comment type="cofactor">
    <cofactor evidence="1">
        <name>FAD</name>
        <dbReference type="ChEBI" id="CHEBI:57692"/>
    </cofactor>
</comment>
<dbReference type="SUPFAM" id="SSF69000">
    <property type="entry name" value="FAD-dependent thiol oxidase"/>
    <property type="match status" value="1"/>
</dbReference>
<dbReference type="InterPro" id="IPR017905">
    <property type="entry name" value="ERV/ALR_sulphydryl_oxidase"/>
</dbReference>
<feature type="transmembrane region" description="Helical" evidence="7">
    <location>
        <begin position="133"/>
        <end position="150"/>
    </location>
</feature>
<keyword evidence="7" id="KW-0472">Membrane</keyword>
<protein>
    <recommendedName>
        <fullName evidence="2">thiol oxidase</fullName>
        <ecNumber evidence="2">1.8.3.2</ecNumber>
    </recommendedName>
</protein>
<evidence type="ECO:0000259" key="8">
    <source>
        <dbReference type="PROSITE" id="PS51324"/>
    </source>
</evidence>
<reference evidence="9" key="1">
    <citation type="journal article" date="2020" name="Nature">
        <title>Giant virus diversity and host interactions through global metagenomics.</title>
        <authorList>
            <person name="Schulz F."/>
            <person name="Roux S."/>
            <person name="Paez-Espino D."/>
            <person name="Jungbluth S."/>
            <person name="Walsh D.A."/>
            <person name="Denef V.J."/>
            <person name="McMahon K.D."/>
            <person name="Konstantinidis K.T."/>
            <person name="Eloe-Fadrosh E.A."/>
            <person name="Kyrpides N.C."/>
            <person name="Woyke T."/>
        </authorList>
    </citation>
    <scope>NUCLEOTIDE SEQUENCE</scope>
    <source>
        <strain evidence="9">GVMAG-M-3300023184-184</strain>
    </source>
</reference>
<organism evidence="9">
    <name type="scientific">viral metagenome</name>
    <dbReference type="NCBI Taxonomy" id="1070528"/>
    <lineage>
        <taxon>unclassified sequences</taxon>
        <taxon>metagenomes</taxon>
        <taxon>organismal metagenomes</taxon>
    </lineage>
</organism>
<evidence type="ECO:0000256" key="1">
    <source>
        <dbReference type="ARBA" id="ARBA00001974"/>
    </source>
</evidence>
<feature type="transmembrane region" description="Helical" evidence="7">
    <location>
        <begin position="16"/>
        <end position="33"/>
    </location>
</feature>
<dbReference type="GO" id="GO:0016972">
    <property type="term" value="F:thiol oxidase activity"/>
    <property type="evidence" value="ECO:0007669"/>
    <property type="project" value="UniProtKB-EC"/>
</dbReference>
<keyword evidence="7" id="KW-0812">Transmembrane</keyword>
<keyword evidence="4" id="KW-0274">FAD</keyword>
<keyword evidence="6" id="KW-1015">Disulfide bond</keyword>
<accession>A0A6C0I0P5</accession>
<evidence type="ECO:0000256" key="5">
    <source>
        <dbReference type="ARBA" id="ARBA00023002"/>
    </source>
</evidence>